<accession>A0A9X0ALI1</accession>
<evidence type="ECO:0000313" key="1">
    <source>
        <dbReference type="EMBL" id="KAJ8064940.1"/>
    </source>
</evidence>
<protein>
    <submittedName>
        <fullName evidence="1">Uncharacterized protein</fullName>
    </submittedName>
</protein>
<dbReference type="EMBL" id="JAPEIS010000007">
    <property type="protein sequence ID" value="KAJ8064940.1"/>
    <property type="molecule type" value="Genomic_DNA"/>
</dbReference>
<comment type="caution">
    <text evidence="1">The sequence shown here is derived from an EMBL/GenBank/DDBJ whole genome shotgun (WGS) entry which is preliminary data.</text>
</comment>
<dbReference type="AlphaFoldDB" id="A0A9X0ALI1"/>
<reference evidence="1" key="1">
    <citation type="submission" date="2022-11" db="EMBL/GenBank/DDBJ databases">
        <title>Genome Resource of Sclerotinia nivalis Strain SnTB1, a Plant Pathogen Isolated from American Ginseng.</title>
        <authorList>
            <person name="Fan S."/>
        </authorList>
    </citation>
    <scope>NUCLEOTIDE SEQUENCE</scope>
    <source>
        <strain evidence="1">SnTB1</strain>
    </source>
</reference>
<keyword evidence="2" id="KW-1185">Reference proteome</keyword>
<proteinExistence type="predicted"/>
<name>A0A9X0ALI1_9HELO</name>
<sequence>MLYAAALGRTIEENRQHPLALGNPSSLAEIPGDSIVKLCPESRDTDLLVIESIINRPKPILDE</sequence>
<gene>
    <name evidence="1" type="ORF">OCU04_007244</name>
</gene>
<dbReference type="OrthoDB" id="5382272at2759"/>
<organism evidence="1 2">
    <name type="scientific">Sclerotinia nivalis</name>
    <dbReference type="NCBI Taxonomy" id="352851"/>
    <lineage>
        <taxon>Eukaryota</taxon>
        <taxon>Fungi</taxon>
        <taxon>Dikarya</taxon>
        <taxon>Ascomycota</taxon>
        <taxon>Pezizomycotina</taxon>
        <taxon>Leotiomycetes</taxon>
        <taxon>Helotiales</taxon>
        <taxon>Sclerotiniaceae</taxon>
        <taxon>Sclerotinia</taxon>
    </lineage>
</organism>
<dbReference type="Proteomes" id="UP001152300">
    <property type="component" value="Unassembled WGS sequence"/>
</dbReference>
<evidence type="ECO:0000313" key="2">
    <source>
        <dbReference type="Proteomes" id="UP001152300"/>
    </source>
</evidence>